<evidence type="ECO:0000259" key="6">
    <source>
        <dbReference type="PROSITE" id="PS50932"/>
    </source>
</evidence>
<dbReference type="PATRIC" id="fig|1068978.7.peg.7320"/>
<dbReference type="AlphaFoldDB" id="A0A076N7M7"/>
<dbReference type="GO" id="GO:0000976">
    <property type="term" value="F:transcription cis-regulatory region binding"/>
    <property type="evidence" value="ECO:0007669"/>
    <property type="project" value="TreeGrafter"/>
</dbReference>
<dbReference type="Gene3D" id="1.10.260.40">
    <property type="entry name" value="lambda repressor-like DNA-binding domains"/>
    <property type="match status" value="1"/>
</dbReference>
<proteinExistence type="predicted"/>
<dbReference type="Gene3D" id="3.40.50.2300">
    <property type="match status" value="2"/>
</dbReference>
<reference evidence="7 8" key="1">
    <citation type="submission" date="2014-07" db="EMBL/GenBank/DDBJ databases">
        <title>Whole Genome Sequence of the Amycolatopsis methanolica 239.</title>
        <authorList>
            <person name="Tang B."/>
        </authorList>
    </citation>
    <scope>NUCLEOTIDE SEQUENCE [LARGE SCALE GENOMIC DNA]</scope>
    <source>
        <strain evidence="7 8">239</strain>
    </source>
</reference>
<dbReference type="Pfam" id="PF13377">
    <property type="entry name" value="Peripla_BP_3"/>
    <property type="match status" value="1"/>
</dbReference>
<dbReference type="InterPro" id="IPR028082">
    <property type="entry name" value="Peripla_BP_I"/>
</dbReference>
<dbReference type="CDD" id="cd06267">
    <property type="entry name" value="PBP1_LacI_sugar_binding-like"/>
    <property type="match status" value="1"/>
</dbReference>
<accession>A0A076N7M7</accession>
<feature type="region of interest" description="Disordered" evidence="5">
    <location>
        <begin position="343"/>
        <end position="367"/>
    </location>
</feature>
<evidence type="ECO:0000256" key="3">
    <source>
        <dbReference type="ARBA" id="ARBA00023125"/>
    </source>
</evidence>
<gene>
    <name evidence="7" type="primary">lacI</name>
    <name evidence="7" type="ORF">AMETH_6813</name>
</gene>
<dbReference type="EMBL" id="CP009110">
    <property type="protein sequence ID" value="AIJ26905.1"/>
    <property type="molecule type" value="Genomic_DNA"/>
</dbReference>
<dbReference type="RefSeq" id="WP_017985681.1">
    <property type="nucleotide sequence ID" value="NZ_AQUL01000001.1"/>
</dbReference>
<dbReference type="Pfam" id="PF00356">
    <property type="entry name" value="LacI"/>
    <property type="match status" value="1"/>
</dbReference>
<dbReference type="PROSITE" id="PS50932">
    <property type="entry name" value="HTH_LACI_2"/>
    <property type="match status" value="1"/>
</dbReference>
<dbReference type="SUPFAM" id="SSF47413">
    <property type="entry name" value="lambda repressor-like DNA-binding domains"/>
    <property type="match status" value="1"/>
</dbReference>
<protein>
    <submittedName>
        <fullName evidence="7">LacI family transcriptional regulator</fullName>
    </submittedName>
</protein>
<dbReference type="HOGENOM" id="CLU_037628_6_1_11"/>
<evidence type="ECO:0000256" key="2">
    <source>
        <dbReference type="ARBA" id="ARBA00023015"/>
    </source>
</evidence>
<keyword evidence="8" id="KW-1185">Reference proteome</keyword>
<keyword evidence="2" id="KW-0805">Transcription regulation</keyword>
<dbReference type="STRING" id="1068978.AMETH_6813"/>
<dbReference type="SMART" id="SM00354">
    <property type="entry name" value="HTH_LACI"/>
    <property type="match status" value="1"/>
</dbReference>
<evidence type="ECO:0000313" key="8">
    <source>
        <dbReference type="Proteomes" id="UP000062973"/>
    </source>
</evidence>
<evidence type="ECO:0000313" key="7">
    <source>
        <dbReference type="EMBL" id="AIJ26905.1"/>
    </source>
</evidence>
<organism evidence="7 8">
    <name type="scientific">Amycolatopsis methanolica 239</name>
    <dbReference type="NCBI Taxonomy" id="1068978"/>
    <lineage>
        <taxon>Bacteria</taxon>
        <taxon>Bacillati</taxon>
        <taxon>Actinomycetota</taxon>
        <taxon>Actinomycetes</taxon>
        <taxon>Pseudonocardiales</taxon>
        <taxon>Pseudonocardiaceae</taxon>
        <taxon>Amycolatopsis</taxon>
        <taxon>Amycolatopsis methanolica group</taxon>
    </lineage>
</organism>
<evidence type="ECO:0000256" key="1">
    <source>
        <dbReference type="ARBA" id="ARBA00022491"/>
    </source>
</evidence>
<dbReference type="PANTHER" id="PTHR30146:SF148">
    <property type="entry name" value="HTH-TYPE TRANSCRIPTIONAL REPRESSOR PURR-RELATED"/>
    <property type="match status" value="1"/>
</dbReference>
<keyword evidence="4" id="KW-0804">Transcription</keyword>
<dbReference type="GO" id="GO:0003700">
    <property type="term" value="F:DNA-binding transcription factor activity"/>
    <property type="evidence" value="ECO:0007669"/>
    <property type="project" value="TreeGrafter"/>
</dbReference>
<dbReference type="InterPro" id="IPR000843">
    <property type="entry name" value="HTH_LacI"/>
</dbReference>
<evidence type="ECO:0000256" key="5">
    <source>
        <dbReference type="SAM" id="MobiDB-lite"/>
    </source>
</evidence>
<dbReference type="eggNOG" id="COG1609">
    <property type="taxonomic scope" value="Bacteria"/>
</dbReference>
<dbReference type="KEGG" id="amq:AMETH_6813"/>
<dbReference type="InterPro" id="IPR046335">
    <property type="entry name" value="LacI/GalR-like_sensor"/>
</dbReference>
<dbReference type="CDD" id="cd01392">
    <property type="entry name" value="HTH_LacI"/>
    <property type="match status" value="1"/>
</dbReference>
<dbReference type="Proteomes" id="UP000062973">
    <property type="component" value="Chromosome"/>
</dbReference>
<evidence type="ECO:0000256" key="4">
    <source>
        <dbReference type="ARBA" id="ARBA00023163"/>
    </source>
</evidence>
<name>A0A076N7M7_AMYME</name>
<sequence length="367" mass="39055">MPSRPTQKDVADLAGVSITTVSHVVNGTRAVAPETKAAVLRAIEETGYTGDAIARSLVTGGTRQIGVAISLLANPYFAALMQAIEREAAAAGYTVLLADTHDTVKTEQETVRTLRSRRVEGMLLTPAAGDGRVISELVSLGLPTVLIDRLTMRTDVDQVGSENIQSTSALTEHLAALGHRRIGFVSGMPGLTTSEERTLGYRLGLGRGGLSWNPELVVSGHSSREGGAAATAKLLALPDRPTALVVANDSMMVGVLHEVRRQGLRAGADLALAGFDDVEWSDLVEPPLTTMAQPIEEIGRRAVRLLLARIKDPERPHETVRLPPRLMHRASCGCTAVVSQAPRLERGPHAPKRAPERGTRGLREVGG</sequence>
<dbReference type="PANTHER" id="PTHR30146">
    <property type="entry name" value="LACI-RELATED TRANSCRIPTIONAL REPRESSOR"/>
    <property type="match status" value="1"/>
</dbReference>
<keyword evidence="3" id="KW-0238">DNA-binding</keyword>
<dbReference type="SUPFAM" id="SSF53822">
    <property type="entry name" value="Periplasmic binding protein-like I"/>
    <property type="match status" value="1"/>
</dbReference>
<keyword evidence="1" id="KW-0678">Repressor</keyword>
<feature type="domain" description="HTH lacI-type" evidence="6">
    <location>
        <begin position="5"/>
        <end position="59"/>
    </location>
</feature>
<dbReference type="InterPro" id="IPR010982">
    <property type="entry name" value="Lambda_DNA-bd_dom_sf"/>
</dbReference>